<organism evidence="1">
    <name type="scientific">Rhizophora mucronata</name>
    <name type="common">Asiatic mangrove</name>
    <dbReference type="NCBI Taxonomy" id="61149"/>
    <lineage>
        <taxon>Eukaryota</taxon>
        <taxon>Viridiplantae</taxon>
        <taxon>Streptophyta</taxon>
        <taxon>Embryophyta</taxon>
        <taxon>Tracheophyta</taxon>
        <taxon>Spermatophyta</taxon>
        <taxon>Magnoliopsida</taxon>
        <taxon>eudicotyledons</taxon>
        <taxon>Gunneridae</taxon>
        <taxon>Pentapetalae</taxon>
        <taxon>rosids</taxon>
        <taxon>fabids</taxon>
        <taxon>Malpighiales</taxon>
        <taxon>Rhizophoraceae</taxon>
        <taxon>Rhizophora</taxon>
    </lineage>
</organism>
<proteinExistence type="predicted"/>
<sequence length="36" mass="4087">MRSIQSTLSILKPSRYCSEFTNWTMFLVAAAMGQCN</sequence>
<accession>A0A2P2R1Z6</accession>
<dbReference type="AlphaFoldDB" id="A0A2P2R1Z6"/>
<reference evidence="1" key="1">
    <citation type="submission" date="2018-02" db="EMBL/GenBank/DDBJ databases">
        <title>Rhizophora mucronata_Transcriptome.</title>
        <authorList>
            <person name="Meera S.P."/>
            <person name="Sreeshan A."/>
            <person name="Augustine A."/>
        </authorList>
    </citation>
    <scope>NUCLEOTIDE SEQUENCE</scope>
    <source>
        <tissue evidence="1">Leaf</tissue>
    </source>
</reference>
<evidence type="ECO:0000313" key="1">
    <source>
        <dbReference type="EMBL" id="MBX73207.1"/>
    </source>
</evidence>
<protein>
    <submittedName>
        <fullName evidence="1">Uncharacterized protein</fullName>
    </submittedName>
</protein>
<name>A0A2P2R1Z6_RHIMU</name>
<dbReference type="EMBL" id="GGEC01092723">
    <property type="protein sequence ID" value="MBX73207.1"/>
    <property type="molecule type" value="Transcribed_RNA"/>
</dbReference>